<dbReference type="GO" id="GO:0005524">
    <property type="term" value="F:ATP binding"/>
    <property type="evidence" value="ECO:0007669"/>
    <property type="project" value="UniProtKB-KW"/>
</dbReference>
<dbReference type="GO" id="GO:0005829">
    <property type="term" value="C:cytosol"/>
    <property type="evidence" value="ECO:0007669"/>
    <property type="project" value="TreeGrafter"/>
</dbReference>
<gene>
    <name evidence="4" type="ORF">RDB_LOCUS56534</name>
    <name evidence="5" type="ORF">RhiXN_03615</name>
</gene>
<keyword evidence="5" id="KW-0418">Kinase</keyword>
<dbReference type="Gene3D" id="3.30.200.20">
    <property type="entry name" value="Phosphorylase Kinase, domain 1"/>
    <property type="match status" value="1"/>
</dbReference>
<evidence type="ECO:0000256" key="2">
    <source>
        <dbReference type="ARBA" id="ARBA00022840"/>
    </source>
</evidence>
<dbReference type="GO" id="GO:0035556">
    <property type="term" value="P:intracellular signal transduction"/>
    <property type="evidence" value="ECO:0007669"/>
    <property type="project" value="TreeGrafter"/>
</dbReference>
<evidence type="ECO:0000313" key="6">
    <source>
        <dbReference type="Proteomes" id="UP000663840"/>
    </source>
</evidence>
<dbReference type="SMART" id="SM00220">
    <property type="entry name" value="S_TKc"/>
    <property type="match status" value="1"/>
</dbReference>
<keyword evidence="1" id="KW-0547">Nucleotide-binding</keyword>
<dbReference type="PANTHER" id="PTHR24346">
    <property type="entry name" value="MAP/MICROTUBULE AFFINITY-REGULATING KINASE"/>
    <property type="match status" value="1"/>
</dbReference>
<keyword evidence="2" id="KW-0067">ATP-binding</keyword>
<feature type="domain" description="Protein kinase" evidence="3">
    <location>
        <begin position="50"/>
        <end position="370"/>
    </location>
</feature>
<name>A0A8H2XE84_9AGAM</name>
<dbReference type="PANTHER" id="PTHR24346:SF51">
    <property type="entry name" value="PAS DOMAIN-CONTAINING SERINE_THREONINE-PROTEIN KINASE"/>
    <property type="match status" value="1"/>
</dbReference>
<dbReference type="GO" id="GO:0045719">
    <property type="term" value="P:negative regulation of glycogen biosynthetic process"/>
    <property type="evidence" value="ECO:0007669"/>
    <property type="project" value="TreeGrafter"/>
</dbReference>
<organism evidence="4 6">
    <name type="scientific">Rhizoctonia solani</name>
    <dbReference type="NCBI Taxonomy" id="456999"/>
    <lineage>
        <taxon>Eukaryota</taxon>
        <taxon>Fungi</taxon>
        <taxon>Dikarya</taxon>
        <taxon>Basidiomycota</taxon>
        <taxon>Agaricomycotina</taxon>
        <taxon>Agaricomycetes</taxon>
        <taxon>Cantharellales</taxon>
        <taxon>Ceratobasidiaceae</taxon>
        <taxon>Rhizoctonia</taxon>
    </lineage>
</organism>
<dbReference type="GO" id="GO:0004674">
    <property type="term" value="F:protein serine/threonine kinase activity"/>
    <property type="evidence" value="ECO:0007669"/>
    <property type="project" value="TreeGrafter"/>
</dbReference>
<reference evidence="4" key="2">
    <citation type="submission" date="2021-01" db="EMBL/GenBank/DDBJ databases">
        <authorList>
            <person name="Kaushik A."/>
        </authorList>
    </citation>
    <scope>NUCLEOTIDE SEQUENCE</scope>
    <source>
        <strain evidence="4">AG1-1A</strain>
    </source>
</reference>
<dbReference type="EMBL" id="CAJMWR010001321">
    <property type="protein sequence ID" value="CAE6422789.1"/>
    <property type="molecule type" value="Genomic_DNA"/>
</dbReference>
<dbReference type="Proteomes" id="UP000663840">
    <property type="component" value="Unassembled WGS sequence"/>
</dbReference>
<evidence type="ECO:0000313" key="5">
    <source>
        <dbReference type="EMBL" id="QRW15614.1"/>
    </source>
</evidence>
<evidence type="ECO:0000259" key="3">
    <source>
        <dbReference type="PROSITE" id="PS50011"/>
    </source>
</evidence>
<dbReference type="Proteomes" id="UP000650533">
    <property type="component" value="Chromosome 1"/>
</dbReference>
<dbReference type="GO" id="GO:0005634">
    <property type="term" value="C:nucleus"/>
    <property type="evidence" value="ECO:0007669"/>
    <property type="project" value="TreeGrafter"/>
</dbReference>
<dbReference type="Gene3D" id="1.10.510.10">
    <property type="entry name" value="Transferase(Phosphotransferase) domain 1"/>
    <property type="match status" value="1"/>
</dbReference>
<dbReference type="PROSITE" id="PS50011">
    <property type="entry name" value="PROTEIN_KINASE_DOM"/>
    <property type="match status" value="1"/>
</dbReference>
<dbReference type="SUPFAM" id="SSF56112">
    <property type="entry name" value="Protein kinase-like (PK-like)"/>
    <property type="match status" value="1"/>
</dbReference>
<dbReference type="AlphaFoldDB" id="A0A8H2XE84"/>
<accession>A0A8H2XE84</accession>
<keyword evidence="5" id="KW-0808">Transferase</keyword>
<sequence>MATLPKEFDIISSDERRSGVEERWTSFQPYLLSKGYQLRPRYRPDWVPSWQINNRLHASDCEDSIDCMPLRVLDATQVASGRQVVIKMLVPGHEQGENELAVLSHFSSPELRGHPDNHVVPCLDSFPIPEIDSGTFVVMPLLGQYYEPPLKSIAEAHDFLQQLFKGLIFLHENDTVHCDIASANIMMDSQPLYDEPFHPFLKTVSLDARRMIYPKHSRLEKHVRYYFIDMGSATWFRDSSLPRLITGKLARTLAPEQKTDRSYDPFAVDVYQLGIVLKHDIIPQHDALHFLQQLAEEMTHSDPTARPTLIKAQQSMNMAFLGIRGAMYRWPLIPREAGFRARAVYYVWGVVSEIRYWLEKVLRLFLRVRI</sequence>
<dbReference type="EMBL" id="CP059658">
    <property type="protein sequence ID" value="QRW15614.1"/>
    <property type="molecule type" value="Genomic_DNA"/>
</dbReference>
<dbReference type="InterPro" id="IPR011009">
    <property type="entry name" value="Kinase-like_dom_sf"/>
</dbReference>
<protein>
    <submittedName>
        <fullName evidence="5">Kinase domain protein</fullName>
    </submittedName>
</protein>
<reference evidence="5" key="1">
    <citation type="submission" date="2020-05" db="EMBL/GenBank/DDBJ databases">
        <title>Evolutionary and genomic comparisons of hybrid uninucleate and nonhybrid Rhizoctonia fungi.</title>
        <authorList>
            <person name="Li C."/>
            <person name="Chen X."/>
        </authorList>
    </citation>
    <scope>NUCLEOTIDE SEQUENCE</scope>
    <source>
        <strain evidence="5">AG-1 IA</strain>
    </source>
</reference>
<evidence type="ECO:0000256" key="1">
    <source>
        <dbReference type="ARBA" id="ARBA00022741"/>
    </source>
</evidence>
<dbReference type="InterPro" id="IPR000719">
    <property type="entry name" value="Prot_kinase_dom"/>
</dbReference>
<proteinExistence type="predicted"/>
<evidence type="ECO:0000313" key="4">
    <source>
        <dbReference type="EMBL" id="CAE6422789.1"/>
    </source>
</evidence>